<proteinExistence type="predicted"/>
<organism evidence="2">
    <name type="scientific">Burkholderia pseudomallei 1710a</name>
    <dbReference type="NCBI Taxonomy" id="320371"/>
    <lineage>
        <taxon>Bacteria</taxon>
        <taxon>Pseudomonadati</taxon>
        <taxon>Pseudomonadota</taxon>
        <taxon>Betaproteobacteria</taxon>
        <taxon>Burkholderiales</taxon>
        <taxon>Burkholderiaceae</taxon>
        <taxon>Burkholderia</taxon>
        <taxon>pseudomallei group</taxon>
    </lineage>
</organism>
<dbReference type="CDD" id="cd00267">
    <property type="entry name" value="ABC_ATPase"/>
    <property type="match status" value="1"/>
</dbReference>
<dbReference type="EMBL" id="CM000832">
    <property type="protein sequence ID" value="EET06968.1"/>
    <property type="molecule type" value="Genomic_DNA"/>
</dbReference>
<dbReference type="SUPFAM" id="SSF52540">
    <property type="entry name" value="P-loop containing nucleoside triphosphate hydrolases"/>
    <property type="match status" value="1"/>
</dbReference>
<dbReference type="GO" id="GO:0006302">
    <property type="term" value="P:double-strand break repair"/>
    <property type="evidence" value="ECO:0007669"/>
    <property type="project" value="TreeGrafter"/>
</dbReference>
<dbReference type="InterPro" id="IPR041685">
    <property type="entry name" value="AAA_GajA/Old/RecF-like"/>
</dbReference>
<gene>
    <name evidence="2" type="ORF">BURPS1710A_1431</name>
</gene>
<protein>
    <recommendedName>
        <fullName evidence="1">Endonuclease GajA/Old nuclease/RecF-like AAA domain-containing protein</fullName>
    </recommendedName>
</protein>
<dbReference type="AlphaFoldDB" id="A0A0E1W1H0"/>
<reference evidence="2" key="1">
    <citation type="submission" date="2009-05" db="EMBL/GenBank/DDBJ databases">
        <authorList>
            <person name="Harkins D.M."/>
            <person name="DeShazer D."/>
            <person name="Woods D.E."/>
            <person name="Brinkac L.M."/>
            <person name="Brown K.A."/>
            <person name="Hung G.C."/>
            <person name="Tuanyok A."/>
            <person name="Zhang B."/>
            <person name="Nierman W.C."/>
        </authorList>
    </citation>
    <scope>NUCLEOTIDE SEQUENCE [LARGE SCALE GENOMIC DNA]</scope>
    <source>
        <strain evidence="2">1710a</strain>
    </source>
</reference>
<name>A0A0E1W1H0_BURPE</name>
<accession>A0A0E1W1H0</accession>
<dbReference type="PANTHER" id="PTHR32182:SF25">
    <property type="entry name" value="SLR1056 PROTEIN"/>
    <property type="match status" value="1"/>
</dbReference>
<dbReference type="HOGENOM" id="CLU_068628_0_0_4"/>
<feature type="domain" description="Endonuclease GajA/Old nuclease/RecF-like AAA" evidence="1">
    <location>
        <begin position="1"/>
        <end position="342"/>
    </location>
</feature>
<dbReference type="Pfam" id="PF13175">
    <property type="entry name" value="AAA_15"/>
    <property type="match status" value="1"/>
</dbReference>
<dbReference type="InterPro" id="IPR027417">
    <property type="entry name" value="P-loop_NTPase"/>
</dbReference>
<dbReference type="GO" id="GO:0000731">
    <property type="term" value="P:DNA synthesis involved in DNA repair"/>
    <property type="evidence" value="ECO:0007669"/>
    <property type="project" value="TreeGrafter"/>
</dbReference>
<dbReference type="Proteomes" id="UP000001812">
    <property type="component" value="Chromosome I"/>
</dbReference>
<evidence type="ECO:0000259" key="1">
    <source>
        <dbReference type="Pfam" id="PF13175"/>
    </source>
</evidence>
<sequence>MKLHSLKIDGYKRIQSAQLLFGDATFLIGPNNAGKSTVLKAIEWLLSAKKTIPSSEYFSVVDSETGETKPIVDTITLEAEFRNLPSEAKQWRGFKGRIFTYPVKDDLDSGLSVIYRKTFALEKDVVVEFRSKEREIKSDFLTCKTGQDYVDKGVPSAEVIELFSDLGAKIGTGKGALEKLEQLDAIWDTKDSETWFQNPGGIPGVVLKMLPRFLLIPADTSMAEIEGGSSGVLGKTLAELFEDVRGASENYNKAQEYLNKLVAELDPEDGDSEFGKMIIELNAVLASVFPESQLHATANLSDPNTALKPTFNVEMSSNVRTAVAHQGSGMIRAAAFGMLRFRQKWLS</sequence>
<evidence type="ECO:0000313" key="2">
    <source>
        <dbReference type="EMBL" id="EET06968.1"/>
    </source>
</evidence>
<dbReference type="Gene3D" id="3.40.50.300">
    <property type="entry name" value="P-loop containing nucleotide triphosphate hydrolases"/>
    <property type="match status" value="1"/>
</dbReference>
<dbReference type="PANTHER" id="PTHR32182">
    <property type="entry name" value="DNA REPLICATION AND REPAIR PROTEIN RECF"/>
    <property type="match status" value="1"/>
</dbReference>